<keyword evidence="1" id="KW-0812">Transmembrane</keyword>
<proteinExistence type="predicted"/>
<dbReference type="EMBL" id="AXCW01000085">
    <property type="protein sequence ID" value="EYR63573.1"/>
    <property type="molecule type" value="Genomic_DNA"/>
</dbReference>
<feature type="transmembrane region" description="Helical" evidence="1">
    <location>
        <begin position="107"/>
        <end position="126"/>
    </location>
</feature>
<feature type="transmembrane region" description="Helical" evidence="1">
    <location>
        <begin position="48"/>
        <end position="67"/>
    </location>
</feature>
<reference evidence="2 3" key="1">
    <citation type="submission" date="2014-01" db="EMBL/GenBank/DDBJ databases">
        <title>Actinotalea ferrariae CF5-4.</title>
        <authorList>
            <person name="Chen F."/>
            <person name="Li Y."/>
            <person name="Wang G."/>
        </authorList>
    </citation>
    <scope>NUCLEOTIDE SEQUENCE [LARGE SCALE GENOMIC DNA]</scope>
    <source>
        <strain evidence="2 3">CF5-4</strain>
    </source>
</reference>
<dbReference type="AlphaFoldDB" id="A0A021VR22"/>
<dbReference type="Proteomes" id="UP000019753">
    <property type="component" value="Unassembled WGS sequence"/>
</dbReference>
<accession>A0A021VR22</accession>
<feature type="transmembrane region" description="Helical" evidence="1">
    <location>
        <begin position="79"/>
        <end position="101"/>
    </location>
</feature>
<protein>
    <submittedName>
        <fullName evidence="2">Membrane protein</fullName>
    </submittedName>
</protein>
<evidence type="ECO:0000313" key="2">
    <source>
        <dbReference type="EMBL" id="EYR63573.1"/>
    </source>
</evidence>
<sequence length="128" mass="12934">MTAAAAAVAAVLLLGLVVFQVALAAGAPWGRAAYGGAAARLPRRLRVTSAVAAAVWAGVLLVVLRRAGLDVWAPLPDPWLPAATIAVVAVLVVACVLNAITPSRLERALWLPVSVLLLAACATVALTA</sequence>
<keyword evidence="3" id="KW-1185">Reference proteome</keyword>
<keyword evidence="1" id="KW-1133">Transmembrane helix</keyword>
<comment type="caution">
    <text evidence="2">The sequence shown here is derived from an EMBL/GenBank/DDBJ whole genome shotgun (WGS) entry which is preliminary data.</text>
</comment>
<gene>
    <name evidence="2" type="ORF">N866_19855</name>
</gene>
<name>A0A021VR22_9CELL</name>
<organism evidence="2 3">
    <name type="scientific">Actinotalea ferrariae CF5-4</name>
    <dbReference type="NCBI Taxonomy" id="948458"/>
    <lineage>
        <taxon>Bacteria</taxon>
        <taxon>Bacillati</taxon>
        <taxon>Actinomycetota</taxon>
        <taxon>Actinomycetes</taxon>
        <taxon>Micrococcales</taxon>
        <taxon>Cellulomonadaceae</taxon>
        <taxon>Actinotalea</taxon>
    </lineage>
</organism>
<evidence type="ECO:0000256" key="1">
    <source>
        <dbReference type="SAM" id="Phobius"/>
    </source>
</evidence>
<keyword evidence="1" id="KW-0472">Membrane</keyword>
<evidence type="ECO:0000313" key="3">
    <source>
        <dbReference type="Proteomes" id="UP000019753"/>
    </source>
</evidence>